<comment type="caution">
    <text evidence="3">The sequence shown here is derived from an EMBL/GenBank/DDBJ whole genome shotgun (WGS) entry which is preliminary data.</text>
</comment>
<dbReference type="InterPro" id="IPR002645">
    <property type="entry name" value="STAS_dom"/>
</dbReference>
<dbReference type="Proteomes" id="UP000317982">
    <property type="component" value="Unassembled WGS sequence"/>
</dbReference>
<dbReference type="AlphaFoldDB" id="A0A545AFZ9"/>
<proteinExistence type="predicted"/>
<reference evidence="3 4" key="1">
    <citation type="submission" date="2019-07" db="EMBL/GenBank/DDBJ databases">
        <title>Cryptosporangium phraense sp. nov., isolated from plant litter.</title>
        <authorList>
            <person name="Suriyachadkun C."/>
        </authorList>
    </citation>
    <scope>NUCLEOTIDE SEQUENCE [LARGE SCALE GENOMIC DNA]</scope>
    <source>
        <strain evidence="3 4">A-T 5661</strain>
    </source>
</reference>
<evidence type="ECO:0000313" key="4">
    <source>
        <dbReference type="Proteomes" id="UP000317982"/>
    </source>
</evidence>
<feature type="region of interest" description="Disordered" evidence="1">
    <location>
        <begin position="1"/>
        <end position="35"/>
    </location>
</feature>
<dbReference type="InParanoid" id="A0A545AFZ9"/>
<dbReference type="Pfam" id="PF13466">
    <property type="entry name" value="STAS_2"/>
    <property type="match status" value="1"/>
</dbReference>
<dbReference type="Gene3D" id="3.30.750.24">
    <property type="entry name" value="STAS domain"/>
    <property type="match status" value="1"/>
</dbReference>
<evidence type="ECO:0000256" key="1">
    <source>
        <dbReference type="SAM" id="MobiDB-lite"/>
    </source>
</evidence>
<evidence type="ECO:0000313" key="3">
    <source>
        <dbReference type="EMBL" id="TQS40257.1"/>
    </source>
</evidence>
<accession>A0A545AFZ9</accession>
<protein>
    <submittedName>
        <fullName evidence="3">STAS domain-containing protein</fullName>
    </submittedName>
</protein>
<feature type="domain" description="STAS" evidence="2">
    <location>
        <begin position="32"/>
        <end position="130"/>
    </location>
</feature>
<name>A0A545AFZ9_9ACTN</name>
<dbReference type="OrthoDB" id="3576811at2"/>
<dbReference type="SUPFAM" id="SSF52091">
    <property type="entry name" value="SpoIIaa-like"/>
    <property type="match status" value="1"/>
</dbReference>
<evidence type="ECO:0000259" key="2">
    <source>
        <dbReference type="PROSITE" id="PS50801"/>
    </source>
</evidence>
<dbReference type="InterPro" id="IPR058548">
    <property type="entry name" value="MlaB-like_STAS"/>
</dbReference>
<organism evidence="3 4">
    <name type="scientific">Cryptosporangium phraense</name>
    <dbReference type="NCBI Taxonomy" id="2593070"/>
    <lineage>
        <taxon>Bacteria</taxon>
        <taxon>Bacillati</taxon>
        <taxon>Actinomycetota</taxon>
        <taxon>Actinomycetes</taxon>
        <taxon>Cryptosporangiales</taxon>
        <taxon>Cryptosporangiaceae</taxon>
        <taxon>Cryptosporangium</taxon>
    </lineage>
</organism>
<dbReference type="InterPro" id="IPR036513">
    <property type="entry name" value="STAS_dom_sf"/>
</dbReference>
<dbReference type="EMBL" id="VIRS01000044">
    <property type="protein sequence ID" value="TQS40257.1"/>
    <property type="molecule type" value="Genomic_DNA"/>
</dbReference>
<keyword evidence="4" id="KW-1185">Reference proteome</keyword>
<dbReference type="PROSITE" id="PS50801">
    <property type="entry name" value="STAS"/>
    <property type="match status" value="1"/>
</dbReference>
<dbReference type="CDD" id="cd07043">
    <property type="entry name" value="STAS_anti-anti-sigma_factors"/>
    <property type="match status" value="1"/>
</dbReference>
<gene>
    <name evidence="3" type="ORF">FL583_35660</name>
</gene>
<sequence>MSGRPAVGSAAWSDAGDDVAPSVTERATERPGAVSVENGDGVVRIALTGAVDAVLAPRLDGAVADVIAAQPADVRLDLGEVDFLGSHGMAFLVRVQHAARAAGRGAGIDAVSRHALIALRVAGLEHYVQV</sequence>